<dbReference type="RefSeq" id="WP_258499684.1">
    <property type="nucleotide sequence ID" value="NZ_JANSKA010000008.1"/>
</dbReference>
<comment type="cofactor">
    <cofactor evidence="1">
        <name>Zn(2+)</name>
        <dbReference type="ChEBI" id="CHEBI:29105"/>
    </cofactor>
</comment>
<gene>
    <name evidence="2" type="ORF">NVS32_10010</name>
</gene>
<dbReference type="CDD" id="cd00947">
    <property type="entry name" value="TBP_aldolase_IIB"/>
    <property type="match status" value="1"/>
</dbReference>
<protein>
    <submittedName>
        <fullName evidence="2">Class II fructose-bisphosphate aldolase</fullName>
    </submittedName>
</protein>
<dbReference type="PANTHER" id="PTHR30304:SF0">
    <property type="entry name" value="D-TAGATOSE-1,6-BISPHOSPHATE ALDOLASE SUBUNIT GATY-RELATED"/>
    <property type="match status" value="1"/>
</dbReference>
<proteinExistence type="predicted"/>
<dbReference type="NCBIfam" id="TIGR00167">
    <property type="entry name" value="cbbA"/>
    <property type="match status" value="1"/>
</dbReference>
<dbReference type="EMBL" id="JANSKA010000008">
    <property type="protein sequence ID" value="MCR9037282.1"/>
    <property type="molecule type" value="Genomic_DNA"/>
</dbReference>
<accession>A0ABT1ZAQ3</accession>
<dbReference type="InterPro" id="IPR050246">
    <property type="entry name" value="Class_II_FBP_aldolase"/>
</dbReference>
<evidence type="ECO:0000313" key="3">
    <source>
        <dbReference type="Proteomes" id="UP001204320"/>
    </source>
</evidence>
<evidence type="ECO:0000256" key="1">
    <source>
        <dbReference type="ARBA" id="ARBA00001947"/>
    </source>
</evidence>
<reference evidence="2 3" key="1">
    <citation type="submission" date="2022-08" db="EMBL/GenBank/DDBJ databases">
        <title>Tractidigestivibacter montrealensis type strain KD21.</title>
        <authorList>
            <person name="Diop K."/>
            <person name="Richard C."/>
            <person name="Routy B."/>
        </authorList>
    </citation>
    <scope>NUCLEOTIDE SEQUENCE [LARGE SCALE GENOMIC DNA]</scope>
    <source>
        <strain evidence="2 3">KD21</strain>
    </source>
</reference>
<dbReference type="Gene3D" id="3.20.20.70">
    <property type="entry name" value="Aldolase class I"/>
    <property type="match status" value="1"/>
</dbReference>
<dbReference type="SUPFAM" id="SSF51569">
    <property type="entry name" value="Aldolase"/>
    <property type="match status" value="1"/>
</dbReference>
<dbReference type="PIRSF" id="PIRSF001359">
    <property type="entry name" value="F_bP_aldolase_II"/>
    <property type="match status" value="1"/>
</dbReference>
<dbReference type="Proteomes" id="UP001204320">
    <property type="component" value="Unassembled WGS sequence"/>
</dbReference>
<dbReference type="InterPro" id="IPR013785">
    <property type="entry name" value="Aldolase_TIM"/>
</dbReference>
<organism evidence="2 3">
    <name type="scientific">Tractidigestivibacter montrealensis</name>
    <dbReference type="NCBI Taxonomy" id="2972466"/>
    <lineage>
        <taxon>Bacteria</taxon>
        <taxon>Bacillati</taxon>
        <taxon>Actinomycetota</taxon>
        <taxon>Coriobacteriia</taxon>
        <taxon>Coriobacteriales</taxon>
        <taxon>Atopobiaceae</taxon>
        <taxon>Tractidigestivibacter</taxon>
    </lineage>
</organism>
<evidence type="ECO:0000313" key="2">
    <source>
        <dbReference type="EMBL" id="MCR9037282.1"/>
    </source>
</evidence>
<comment type="caution">
    <text evidence="2">The sequence shown here is derived from an EMBL/GenBank/DDBJ whole genome shotgun (WGS) entry which is preliminary data.</text>
</comment>
<sequence>MLVSMRGILADADSKNYAVMACNCCNMENVEAVVAAASSKRSAVIINISPRQFHLHADLAAMVPMIVNLASAAPVPIALNLDHGKEYDDIVAALNAGFTSIMFDGSALTYEANLAITKQISVMAHNQGCACEGELGHVGQASAGDGEKTDYFTNVDLAVQFVKETEVDALAVAIGTAHGKYPAGFVPKLDFARLKELKSALRLPLVLHGGSGSGEENIRKAVDCGINKINVCTDVFAVGRDSVARALASNPSADWLDLMSGAQRDMQAYIEYYMDLIGSSGRYQYTLADKQQLD</sequence>
<dbReference type="Pfam" id="PF01116">
    <property type="entry name" value="F_bP_aldolase"/>
    <property type="match status" value="1"/>
</dbReference>
<keyword evidence="3" id="KW-1185">Reference proteome</keyword>
<dbReference type="PANTHER" id="PTHR30304">
    <property type="entry name" value="D-TAGATOSE-1,6-BISPHOSPHATE ALDOLASE"/>
    <property type="match status" value="1"/>
</dbReference>
<dbReference type="InterPro" id="IPR000771">
    <property type="entry name" value="FBA_II"/>
</dbReference>
<name>A0ABT1ZAQ3_9ACTN</name>